<sequence>MLCPGSPQCMQASTQPFNYSPHTSFKMSIMLMSGFLDSTREQKSSHSELGHQSRLSLCVSQPNGLLPQISAHYKHSDHELWLIHSPMFSPPTTGRAPSGPSLHIPSPIREAELTAILKGSLSNNSMHGFSADPNSTR</sequence>
<gene>
    <name evidence="1" type="ORF">CRENBAI_004462</name>
</gene>
<proteinExistence type="predicted"/>
<evidence type="ECO:0000313" key="1">
    <source>
        <dbReference type="EMBL" id="KAK5609589.1"/>
    </source>
</evidence>
<dbReference type="AlphaFoldDB" id="A0AAV9RL08"/>
<dbReference type="EMBL" id="JAHHUM010001742">
    <property type="protein sequence ID" value="KAK5609589.1"/>
    <property type="molecule type" value="Genomic_DNA"/>
</dbReference>
<protein>
    <submittedName>
        <fullName evidence="1">Uncharacterized protein</fullName>
    </submittedName>
</protein>
<comment type="caution">
    <text evidence="1">The sequence shown here is derived from an EMBL/GenBank/DDBJ whole genome shotgun (WGS) entry which is preliminary data.</text>
</comment>
<dbReference type="Proteomes" id="UP001311232">
    <property type="component" value="Unassembled WGS sequence"/>
</dbReference>
<name>A0AAV9RL08_9TELE</name>
<evidence type="ECO:0000313" key="2">
    <source>
        <dbReference type="Proteomes" id="UP001311232"/>
    </source>
</evidence>
<accession>A0AAV9RL08</accession>
<organism evidence="1 2">
    <name type="scientific">Crenichthys baileyi</name>
    <name type="common">White River springfish</name>
    <dbReference type="NCBI Taxonomy" id="28760"/>
    <lineage>
        <taxon>Eukaryota</taxon>
        <taxon>Metazoa</taxon>
        <taxon>Chordata</taxon>
        <taxon>Craniata</taxon>
        <taxon>Vertebrata</taxon>
        <taxon>Euteleostomi</taxon>
        <taxon>Actinopterygii</taxon>
        <taxon>Neopterygii</taxon>
        <taxon>Teleostei</taxon>
        <taxon>Neoteleostei</taxon>
        <taxon>Acanthomorphata</taxon>
        <taxon>Ovalentaria</taxon>
        <taxon>Atherinomorphae</taxon>
        <taxon>Cyprinodontiformes</taxon>
        <taxon>Goodeidae</taxon>
        <taxon>Crenichthys</taxon>
    </lineage>
</organism>
<reference evidence="1 2" key="1">
    <citation type="submission" date="2021-06" db="EMBL/GenBank/DDBJ databases">
        <authorList>
            <person name="Palmer J.M."/>
        </authorList>
    </citation>
    <scope>NUCLEOTIDE SEQUENCE [LARGE SCALE GENOMIC DNA]</scope>
    <source>
        <strain evidence="1 2">MEX-2019</strain>
        <tissue evidence="1">Muscle</tissue>
    </source>
</reference>
<keyword evidence="2" id="KW-1185">Reference proteome</keyword>